<sequence>MNPNKKFIAVALALLIYAVGTLVLTLTLSLQSYRPAGLGQLSGSTRLPDLRKIENTAQRKQAFVNQLAPLIEQKNQALIQLRQELNQARSQLANEQPLTHVQQKRIERLSRRYKVDAKPPITTTDIDTLLRRLDALPPSMVLAQAAKESGWGTSRFARQGNNLFGQWCYTQGCGLVPKNRNSGARHEVQKFSGIEDAINAYYRNINTHQTYRDVRARRAQARKKNTDLSGLDLINGLNGYSSRGAVYVQELAQLIRYNDFEKLDASE</sequence>
<dbReference type="AlphaFoldDB" id="A0A9X2I7A3"/>
<accession>A0A9X2I7A3</accession>
<evidence type="ECO:0000259" key="1">
    <source>
        <dbReference type="Pfam" id="PF01832"/>
    </source>
</evidence>
<comment type="caution">
    <text evidence="2">The sequence shown here is derived from an EMBL/GenBank/DDBJ whole genome shotgun (WGS) entry which is preliminary data.</text>
</comment>
<dbReference type="PANTHER" id="PTHR40572:SF1">
    <property type="entry name" value="PROTEIN BAX"/>
    <property type="match status" value="1"/>
</dbReference>
<protein>
    <submittedName>
        <fullName evidence="2">Glucosaminidase domain-containing protein</fullName>
    </submittedName>
</protein>
<dbReference type="Gene3D" id="1.10.530.10">
    <property type="match status" value="1"/>
</dbReference>
<dbReference type="GO" id="GO:0004040">
    <property type="term" value="F:amidase activity"/>
    <property type="evidence" value="ECO:0007669"/>
    <property type="project" value="InterPro"/>
</dbReference>
<dbReference type="Pfam" id="PF01832">
    <property type="entry name" value="Glucosaminidase"/>
    <property type="match status" value="1"/>
</dbReference>
<reference evidence="2" key="2">
    <citation type="submission" date="2023-01" db="EMBL/GenBank/DDBJ databases">
        <title>Gilvimarinus xylanilyticus HB14 isolated from Caulerpa lentillifera aquaculture base in Hainan, China.</title>
        <authorList>
            <person name="Zhang Y.-J."/>
        </authorList>
    </citation>
    <scope>NUCLEOTIDE SEQUENCE</scope>
    <source>
        <strain evidence="2">HB14</strain>
    </source>
</reference>
<evidence type="ECO:0000313" key="2">
    <source>
        <dbReference type="EMBL" id="MCP8900757.1"/>
    </source>
</evidence>
<dbReference type="EMBL" id="JAMFTH010000006">
    <property type="protein sequence ID" value="MCP8900757.1"/>
    <property type="molecule type" value="Genomic_DNA"/>
</dbReference>
<proteinExistence type="predicted"/>
<dbReference type="RefSeq" id="WP_253969048.1">
    <property type="nucleotide sequence ID" value="NZ_JAMFTH010000006.1"/>
</dbReference>
<evidence type="ECO:0000313" key="3">
    <source>
        <dbReference type="Proteomes" id="UP001139319"/>
    </source>
</evidence>
<dbReference type="InterPro" id="IPR002901">
    <property type="entry name" value="MGlyc_endo_b_GlcNAc-like_dom"/>
</dbReference>
<organism evidence="2 3">
    <name type="scientific">Gilvimarinus xylanilyticus</name>
    <dbReference type="NCBI Taxonomy" id="2944139"/>
    <lineage>
        <taxon>Bacteria</taxon>
        <taxon>Pseudomonadati</taxon>
        <taxon>Pseudomonadota</taxon>
        <taxon>Gammaproteobacteria</taxon>
        <taxon>Cellvibrionales</taxon>
        <taxon>Cellvibrionaceae</taxon>
        <taxon>Gilvimarinus</taxon>
    </lineage>
</organism>
<feature type="domain" description="Mannosyl-glycoprotein endo-beta-N-acetylglucosamidase-like" evidence="1">
    <location>
        <begin position="136"/>
        <end position="258"/>
    </location>
</feature>
<dbReference type="PANTHER" id="PTHR40572">
    <property type="entry name" value="PROTEIN BAX"/>
    <property type="match status" value="1"/>
</dbReference>
<reference evidence="2" key="1">
    <citation type="submission" date="2022-05" db="EMBL/GenBank/DDBJ databases">
        <authorList>
            <person name="Sun H.-N."/>
        </authorList>
    </citation>
    <scope>NUCLEOTIDE SEQUENCE</scope>
    <source>
        <strain evidence="2">HB14</strain>
    </source>
</reference>
<dbReference type="InterPro" id="IPR053195">
    <property type="entry name" value="Bax-like"/>
</dbReference>
<gene>
    <name evidence="2" type="ORF">M6D89_15720</name>
</gene>
<keyword evidence="3" id="KW-1185">Reference proteome</keyword>
<dbReference type="Proteomes" id="UP001139319">
    <property type="component" value="Unassembled WGS sequence"/>
</dbReference>
<name>A0A9X2I7A3_9GAMM</name>